<organism evidence="2 3">
    <name type="scientific">Coraliomargarita akajimensis (strain DSM 45221 / IAM 15411 / JCM 23193 / KCTC 12865 / 04OKA010-24)</name>
    <dbReference type="NCBI Taxonomy" id="583355"/>
    <lineage>
        <taxon>Bacteria</taxon>
        <taxon>Pseudomonadati</taxon>
        <taxon>Verrucomicrobiota</taxon>
        <taxon>Opitutia</taxon>
        <taxon>Puniceicoccales</taxon>
        <taxon>Coraliomargaritaceae</taxon>
        <taxon>Coraliomargarita</taxon>
    </lineage>
</organism>
<dbReference type="PANTHER" id="PTHR43798:SF24">
    <property type="entry name" value="CIS-3-ALKYL-4-ALKYLOXETAN-2-ONE DECARBOXYLASE"/>
    <property type="match status" value="1"/>
</dbReference>
<dbReference type="InterPro" id="IPR000073">
    <property type="entry name" value="AB_hydrolase_1"/>
</dbReference>
<dbReference type="PRINTS" id="PR00111">
    <property type="entry name" value="ABHYDROLASE"/>
</dbReference>
<dbReference type="RefSeq" id="WP_013043640.1">
    <property type="nucleotide sequence ID" value="NC_014008.1"/>
</dbReference>
<evidence type="ECO:0000313" key="3">
    <source>
        <dbReference type="Proteomes" id="UP000000925"/>
    </source>
</evidence>
<dbReference type="SUPFAM" id="SSF53474">
    <property type="entry name" value="alpha/beta-Hydrolases"/>
    <property type="match status" value="1"/>
</dbReference>
<dbReference type="Proteomes" id="UP000000925">
    <property type="component" value="Chromosome"/>
</dbReference>
<dbReference type="KEGG" id="caa:Caka_1900"/>
<dbReference type="Gene3D" id="3.40.50.1820">
    <property type="entry name" value="alpha/beta hydrolase"/>
    <property type="match status" value="1"/>
</dbReference>
<keyword evidence="2" id="KW-0378">Hydrolase</keyword>
<gene>
    <name evidence="2" type="ordered locus">Caka_1900</name>
</gene>
<feature type="domain" description="AB hydrolase-1" evidence="1">
    <location>
        <begin position="48"/>
        <end position="148"/>
    </location>
</feature>
<dbReference type="GO" id="GO:0016020">
    <property type="term" value="C:membrane"/>
    <property type="evidence" value="ECO:0007669"/>
    <property type="project" value="TreeGrafter"/>
</dbReference>
<evidence type="ECO:0000313" key="2">
    <source>
        <dbReference type="EMBL" id="ADE54918.1"/>
    </source>
</evidence>
<protein>
    <submittedName>
        <fullName evidence="2">Alpha/beta hydrolase fold protein</fullName>
    </submittedName>
</protein>
<dbReference type="PRINTS" id="PR00412">
    <property type="entry name" value="EPOXHYDRLASE"/>
</dbReference>
<name>D5EKL1_CORAD</name>
<accession>D5EKL1</accession>
<dbReference type="AlphaFoldDB" id="D5EKL1"/>
<dbReference type="InterPro" id="IPR029058">
    <property type="entry name" value="AB_hydrolase_fold"/>
</dbReference>
<evidence type="ECO:0000259" key="1">
    <source>
        <dbReference type="Pfam" id="PF00561"/>
    </source>
</evidence>
<dbReference type="Pfam" id="PF00561">
    <property type="entry name" value="Abhydrolase_1"/>
    <property type="match status" value="1"/>
</dbReference>
<reference evidence="2 3" key="1">
    <citation type="journal article" date="2010" name="Stand. Genomic Sci.">
        <title>Complete genome sequence of Coraliomargarita akajimensis type strain (04OKA010-24).</title>
        <authorList>
            <person name="Mavromatis K."/>
            <person name="Abt B."/>
            <person name="Brambilla E."/>
            <person name="Lapidus A."/>
            <person name="Copeland A."/>
            <person name="Deshpande S."/>
            <person name="Nolan M."/>
            <person name="Lucas S."/>
            <person name="Tice H."/>
            <person name="Cheng J.F."/>
            <person name="Han C."/>
            <person name="Detter J.C."/>
            <person name="Woyke T."/>
            <person name="Goodwin L."/>
            <person name="Pitluck S."/>
            <person name="Held B."/>
            <person name="Brettin T."/>
            <person name="Tapia R."/>
            <person name="Ivanova N."/>
            <person name="Mikhailova N."/>
            <person name="Pati A."/>
            <person name="Liolios K."/>
            <person name="Chen A."/>
            <person name="Palaniappan K."/>
            <person name="Land M."/>
            <person name="Hauser L."/>
            <person name="Chang Y.J."/>
            <person name="Jeffries C.D."/>
            <person name="Rohde M."/>
            <person name="Goker M."/>
            <person name="Bristow J."/>
            <person name="Eisen J.A."/>
            <person name="Markowitz V."/>
            <person name="Hugenholtz P."/>
            <person name="Klenk H.P."/>
            <person name="Kyrpides N.C."/>
        </authorList>
    </citation>
    <scope>NUCLEOTIDE SEQUENCE [LARGE SCALE GENOMIC DNA]</scope>
    <source>
        <strain evidence="3">DSM 45221 / IAM 15411 / JCM 23193 / KCTC 12865</strain>
    </source>
</reference>
<dbReference type="STRING" id="583355.Caka_1900"/>
<dbReference type="EMBL" id="CP001998">
    <property type="protein sequence ID" value="ADE54918.1"/>
    <property type="molecule type" value="Genomic_DNA"/>
</dbReference>
<dbReference type="HOGENOM" id="CLU_020336_13_3_0"/>
<sequence>MSSINRESELPADVRMEYPFDGHLFDQPSHNESDEPVRMHYLDEGSGPVVLMLHGNPTWSFYYRNLVKRLSAAGFRCIVPDHIGCGLSDKPQDYPYTLKRRIDDVERLIDFLEVREFSLVVHDWGGAIGCGLAGRRPDALQKLTLLNTAAYRSKRIPARIAAVKLPLIGESIIRGLNGFAGPAAIMSVSTPLKPAVKRGMLWPYRNWQERVAVWNFVKDIPLTDGHPSYAELKRVEEGLSCLKDKPIQLVWGAKDFCFNMKFFERWMEFFPGADQHVFPRHGHYILEDGREEVEVTILDFMRL</sequence>
<proteinExistence type="predicted"/>
<dbReference type="PANTHER" id="PTHR43798">
    <property type="entry name" value="MONOACYLGLYCEROL LIPASE"/>
    <property type="match status" value="1"/>
</dbReference>
<dbReference type="InterPro" id="IPR000639">
    <property type="entry name" value="Epox_hydrolase-like"/>
</dbReference>
<dbReference type="GO" id="GO:0016787">
    <property type="term" value="F:hydrolase activity"/>
    <property type="evidence" value="ECO:0007669"/>
    <property type="project" value="UniProtKB-KW"/>
</dbReference>
<dbReference type="eggNOG" id="COG0596">
    <property type="taxonomic scope" value="Bacteria"/>
</dbReference>
<dbReference type="InterPro" id="IPR050266">
    <property type="entry name" value="AB_hydrolase_sf"/>
</dbReference>
<keyword evidence="3" id="KW-1185">Reference proteome</keyword>